<sequence>MDLFHPNATGWEFDTVTIEVKLGGIESAEAAERVGEKPPAARGDGGDSGRAERGVPGVRGGGGGGGGGARAVGGREDGGHGRGARGVQAAVGALPRRLRPRRGARRVDPPANRLRVPRRRGHRRILLLLLVRGAGRPRHQAHQRRPPRADEQGRPLARHRAPARRRRSLLRWSRWRGRRRGCGFRRCGAARPWRGRHALPRGWRPVVGFNSELARSHKAR</sequence>
<feature type="compositionally biased region" description="Gly residues" evidence="1">
    <location>
        <begin position="57"/>
        <end position="71"/>
    </location>
</feature>
<name>A0A0E0MAE6_ORYPU</name>
<feature type="region of interest" description="Disordered" evidence="1">
    <location>
        <begin position="29"/>
        <end position="115"/>
    </location>
</feature>
<dbReference type="Gramene" id="OPUNC10G15980.1">
    <property type="protein sequence ID" value="OPUNC10G15980.1"/>
    <property type="gene ID" value="OPUNC10G15980"/>
</dbReference>
<reference evidence="2" key="1">
    <citation type="submission" date="2015-04" db="UniProtKB">
        <authorList>
            <consortium name="EnsemblPlants"/>
        </authorList>
    </citation>
    <scope>IDENTIFICATION</scope>
</reference>
<dbReference type="Proteomes" id="UP000026962">
    <property type="component" value="Chromosome 10"/>
</dbReference>
<evidence type="ECO:0000313" key="2">
    <source>
        <dbReference type="EnsemblPlants" id="OPUNC10G15980.1"/>
    </source>
</evidence>
<dbReference type="HOGENOM" id="CLU_1257851_0_0_1"/>
<evidence type="ECO:0000313" key="3">
    <source>
        <dbReference type="Proteomes" id="UP000026962"/>
    </source>
</evidence>
<feature type="region of interest" description="Disordered" evidence="1">
    <location>
        <begin position="135"/>
        <end position="163"/>
    </location>
</feature>
<organism evidence="2">
    <name type="scientific">Oryza punctata</name>
    <name type="common">Red rice</name>
    <dbReference type="NCBI Taxonomy" id="4537"/>
    <lineage>
        <taxon>Eukaryota</taxon>
        <taxon>Viridiplantae</taxon>
        <taxon>Streptophyta</taxon>
        <taxon>Embryophyta</taxon>
        <taxon>Tracheophyta</taxon>
        <taxon>Spermatophyta</taxon>
        <taxon>Magnoliopsida</taxon>
        <taxon>Liliopsida</taxon>
        <taxon>Poales</taxon>
        <taxon>Poaceae</taxon>
        <taxon>BOP clade</taxon>
        <taxon>Oryzoideae</taxon>
        <taxon>Oryzeae</taxon>
        <taxon>Oryzinae</taxon>
        <taxon>Oryza</taxon>
    </lineage>
</organism>
<feature type="compositionally biased region" description="Low complexity" evidence="1">
    <location>
        <begin position="85"/>
        <end position="95"/>
    </location>
</feature>
<evidence type="ECO:0000256" key="1">
    <source>
        <dbReference type="SAM" id="MobiDB-lite"/>
    </source>
</evidence>
<feature type="compositionally biased region" description="Basic and acidic residues" evidence="1">
    <location>
        <begin position="44"/>
        <end position="53"/>
    </location>
</feature>
<proteinExistence type="predicted"/>
<dbReference type="EnsemblPlants" id="OPUNC10G15980.1">
    <property type="protein sequence ID" value="OPUNC10G15980.1"/>
    <property type="gene ID" value="OPUNC10G15980"/>
</dbReference>
<protein>
    <submittedName>
        <fullName evidence="2">Uncharacterized protein</fullName>
    </submittedName>
</protein>
<dbReference type="AlphaFoldDB" id="A0A0E0MAE6"/>
<keyword evidence="3" id="KW-1185">Reference proteome</keyword>
<reference evidence="2" key="2">
    <citation type="submission" date="2018-05" db="EMBL/GenBank/DDBJ databases">
        <title>OpunRS2 (Oryza punctata Reference Sequence Version 2).</title>
        <authorList>
            <person name="Zhang J."/>
            <person name="Kudrna D."/>
            <person name="Lee S."/>
            <person name="Talag J."/>
            <person name="Welchert J."/>
            <person name="Wing R.A."/>
        </authorList>
    </citation>
    <scope>NUCLEOTIDE SEQUENCE [LARGE SCALE GENOMIC DNA]</scope>
</reference>
<feature type="compositionally biased region" description="Basic residues" evidence="1">
    <location>
        <begin position="135"/>
        <end position="146"/>
    </location>
</feature>
<accession>A0A0E0MAE6</accession>